<dbReference type="PIRSF" id="PIRSF001549">
    <property type="entry name" value="His-tRNA_synth"/>
    <property type="match status" value="1"/>
</dbReference>
<evidence type="ECO:0000256" key="7">
    <source>
        <dbReference type="ARBA" id="ARBA00025246"/>
    </source>
</evidence>
<comment type="subunit">
    <text evidence="4 8">Heteromultimer composed of HisG and HisZ subunits.</text>
</comment>
<comment type="pathway">
    <text evidence="2 8">Amino-acid biosynthesis; L-histidine biosynthesis; L-histidine from 5-phospho-alpha-D-ribose 1-diphosphate: step 1/9.</text>
</comment>
<evidence type="ECO:0000313" key="12">
    <source>
        <dbReference type="Proteomes" id="UP000216101"/>
    </source>
</evidence>
<proteinExistence type="inferred from homology"/>
<evidence type="ECO:0000313" key="11">
    <source>
        <dbReference type="EMBL" id="OZY86926.1"/>
    </source>
</evidence>
<name>A0A266QBB8_9GAMM</name>
<keyword evidence="8" id="KW-0028">Amino-acid biosynthesis</keyword>
<keyword evidence="8" id="KW-0368">Histidine biosynthesis</keyword>
<keyword evidence="12" id="KW-1185">Reference proteome</keyword>
<feature type="binding site" evidence="9">
    <location>
        <begin position="83"/>
        <end position="85"/>
    </location>
    <ligand>
        <name>L-histidine</name>
        <dbReference type="ChEBI" id="CHEBI:57595"/>
    </ligand>
</feature>
<keyword evidence="11" id="KW-0808">Transferase</keyword>
<dbReference type="PANTHER" id="PTHR43707">
    <property type="entry name" value="HISTIDYL-TRNA SYNTHETASE"/>
    <property type="match status" value="1"/>
</dbReference>
<dbReference type="EMBL" id="NHNI01000001">
    <property type="protein sequence ID" value="OZY86926.1"/>
    <property type="molecule type" value="Genomic_DNA"/>
</dbReference>
<feature type="binding site" evidence="9">
    <location>
        <position position="126"/>
    </location>
    <ligand>
        <name>L-histidine</name>
        <dbReference type="ChEBI" id="CHEBI:57595"/>
    </ligand>
</feature>
<protein>
    <recommendedName>
        <fullName evidence="5 8">ATP phosphoribosyltransferase regulatory subunit</fullName>
    </recommendedName>
</protein>
<dbReference type="Gene3D" id="3.30.930.10">
    <property type="entry name" value="Bira Bifunctional Protein, Domain 2"/>
    <property type="match status" value="1"/>
</dbReference>
<dbReference type="RefSeq" id="WP_094984454.1">
    <property type="nucleotide sequence ID" value="NZ_NHNI01000001.1"/>
</dbReference>
<dbReference type="STRING" id="1209072.GCA_000766945_03561"/>
<dbReference type="CDD" id="cd00773">
    <property type="entry name" value="HisRS-like_core"/>
    <property type="match status" value="1"/>
</dbReference>
<dbReference type="NCBIfam" id="NF008935">
    <property type="entry name" value="PRK12292.1-1"/>
    <property type="match status" value="1"/>
</dbReference>
<evidence type="ECO:0000256" key="2">
    <source>
        <dbReference type="ARBA" id="ARBA00004667"/>
    </source>
</evidence>
<dbReference type="InterPro" id="IPR004517">
    <property type="entry name" value="HisZ"/>
</dbReference>
<evidence type="ECO:0000256" key="6">
    <source>
        <dbReference type="ARBA" id="ARBA00022490"/>
    </source>
</evidence>
<dbReference type="Pfam" id="PF13393">
    <property type="entry name" value="tRNA-synt_His"/>
    <property type="match status" value="1"/>
</dbReference>
<feature type="binding site" evidence="9">
    <location>
        <position position="130"/>
    </location>
    <ligand>
        <name>L-histidine</name>
        <dbReference type="ChEBI" id="CHEBI:57595"/>
    </ligand>
</feature>
<dbReference type="GO" id="GO:0004821">
    <property type="term" value="F:histidine-tRNA ligase activity"/>
    <property type="evidence" value="ECO:0007669"/>
    <property type="project" value="TreeGrafter"/>
</dbReference>
<comment type="function">
    <text evidence="7 8">Required for the first step of histidine biosynthesis. May allow the feedback regulation of ATP phosphoribosyltransferase activity by histidine.</text>
</comment>
<dbReference type="GO" id="GO:0016757">
    <property type="term" value="F:glycosyltransferase activity"/>
    <property type="evidence" value="ECO:0007669"/>
    <property type="project" value="UniProtKB-KW"/>
</dbReference>
<keyword evidence="6 8" id="KW-0963">Cytoplasm</keyword>
<accession>A0A266QBB8</accession>
<evidence type="ECO:0000259" key="10">
    <source>
        <dbReference type="Pfam" id="PF13393"/>
    </source>
</evidence>
<evidence type="ECO:0000256" key="1">
    <source>
        <dbReference type="ARBA" id="ARBA00004496"/>
    </source>
</evidence>
<dbReference type="SUPFAM" id="SSF55681">
    <property type="entry name" value="Class II aaRS and biotin synthetases"/>
    <property type="match status" value="1"/>
</dbReference>
<dbReference type="Proteomes" id="UP000216101">
    <property type="component" value="Unassembled WGS sequence"/>
</dbReference>
<comment type="subcellular location">
    <subcellularLocation>
        <location evidence="1 8">Cytoplasm</location>
    </subcellularLocation>
</comment>
<dbReference type="InterPro" id="IPR045864">
    <property type="entry name" value="aa-tRNA-synth_II/BPL/LPL"/>
</dbReference>
<organism evidence="11 12">
    <name type="scientific">Cellvibrio mixtus</name>
    <dbReference type="NCBI Taxonomy" id="39650"/>
    <lineage>
        <taxon>Bacteria</taxon>
        <taxon>Pseudomonadati</taxon>
        <taxon>Pseudomonadota</taxon>
        <taxon>Gammaproteobacteria</taxon>
        <taxon>Cellvibrionales</taxon>
        <taxon>Cellvibrionaceae</taxon>
        <taxon>Cellvibrio</taxon>
    </lineage>
</organism>
<comment type="similarity">
    <text evidence="3 8">Belongs to the class-II aminoacyl-tRNA synthetase family. HisZ subfamily.</text>
</comment>
<evidence type="ECO:0000256" key="9">
    <source>
        <dbReference type="PIRSR" id="PIRSR001549-1"/>
    </source>
</evidence>
<comment type="caution">
    <text evidence="11">The sequence shown here is derived from an EMBL/GenBank/DDBJ whole genome shotgun (WGS) entry which is preliminary data.</text>
</comment>
<evidence type="ECO:0000256" key="8">
    <source>
        <dbReference type="HAMAP-Rule" id="MF_00125"/>
    </source>
</evidence>
<dbReference type="GO" id="GO:0005737">
    <property type="term" value="C:cytoplasm"/>
    <property type="evidence" value="ECO:0007669"/>
    <property type="project" value="UniProtKB-SubCell"/>
</dbReference>
<dbReference type="AlphaFoldDB" id="A0A266QBB8"/>
<reference evidence="12" key="1">
    <citation type="submission" date="2017-05" db="EMBL/GenBank/DDBJ databases">
        <authorList>
            <person name="Barney B.M."/>
        </authorList>
    </citation>
    <scope>NUCLEOTIDE SEQUENCE [LARGE SCALE GENOMIC DNA]</scope>
    <source>
        <strain evidence="12">PSBB022</strain>
    </source>
</reference>
<dbReference type="GO" id="GO:0000105">
    <property type="term" value="P:L-histidine biosynthetic process"/>
    <property type="evidence" value="ECO:0007669"/>
    <property type="project" value="UniProtKB-UniRule"/>
</dbReference>
<dbReference type="PANTHER" id="PTHR43707:SF1">
    <property type="entry name" value="HISTIDINE--TRNA LIGASE, MITOCHONDRIAL-RELATED"/>
    <property type="match status" value="1"/>
</dbReference>
<feature type="domain" description="Class II Histidinyl-tRNA synthetase (HisRS)-like catalytic core" evidence="10">
    <location>
        <begin position="12"/>
        <end position="322"/>
    </location>
</feature>
<evidence type="ECO:0000256" key="4">
    <source>
        <dbReference type="ARBA" id="ARBA00011496"/>
    </source>
</evidence>
<feature type="binding site" evidence="9">
    <location>
        <position position="272"/>
    </location>
    <ligand>
        <name>L-histidine</name>
        <dbReference type="ChEBI" id="CHEBI:57595"/>
    </ligand>
</feature>
<dbReference type="NCBIfam" id="TIGR00443">
    <property type="entry name" value="hisZ_biosyn_reg"/>
    <property type="match status" value="1"/>
</dbReference>
<evidence type="ECO:0000256" key="3">
    <source>
        <dbReference type="ARBA" id="ARBA00005539"/>
    </source>
</evidence>
<dbReference type="UniPathway" id="UPA00031">
    <property type="reaction ID" value="UER00006"/>
</dbReference>
<dbReference type="InterPro" id="IPR004516">
    <property type="entry name" value="HisRS/HisZ"/>
</dbReference>
<sequence length="390" mass="42414">MTYADRWLLPDGVEEILPAEAKAIDSLRRRLLDLYSTWGYDMVIPPLLEYTDSLLIGLGRDVDLLTFKVTDQLSGRTLGIRADITPQTARMDAHSFKRTGANRLCYAGHVVHTRPKNPLATRTPIQAGLEFYGEPTIAADIEVVSLLLESLALAGLPRQHIDLGHVGIYRAIAAAAGLSKVQEDAFFELLQRKATTEIRVWVDANISDSATAAWFLALPGLAGGKTVLRSARELFASLPAAQVAVDQLDQVAQVIERRYPNAELYFDLGELRGYHYLTGLVFAAFAPGYGNPIASGGRYDHIGEVFGRARPATGFAVDITAISKLGLLHKGQVAAIAVVESTDPAQWQAVQALRQQGERVVAVNGEADLAELGCDRQLLLQNGSYQVVAR</sequence>
<keyword evidence="11" id="KW-0328">Glycosyltransferase</keyword>
<dbReference type="NCBIfam" id="NF009086">
    <property type="entry name" value="PRK12421.1"/>
    <property type="match status" value="1"/>
</dbReference>
<comment type="miscellaneous">
    <text evidence="8">This function is generally fulfilled by the C-terminal part of HisG, which is missing in some bacteria such as this one.</text>
</comment>
<dbReference type="GO" id="GO:0006427">
    <property type="term" value="P:histidyl-tRNA aminoacylation"/>
    <property type="evidence" value="ECO:0007669"/>
    <property type="project" value="TreeGrafter"/>
</dbReference>
<gene>
    <name evidence="8" type="primary">hisZ</name>
    <name evidence="11" type="ORF">CBP51_08030</name>
</gene>
<dbReference type="InterPro" id="IPR041715">
    <property type="entry name" value="HisRS-like_core"/>
</dbReference>
<dbReference type="HAMAP" id="MF_00125">
    <property type="entry name" value="HisZ"/>
    <property type="match status" value="1"/>
</dbReference>
<evidence type="ECO:0000256" key="5">
    <source>
        <dbReference type="ARBA" id="ARBA00020397"/>
    </source>
</evidence>